<sequence length="125" mass="14574">MDDILYEALTKYYHALEVKGYMSKVHSAKLLVMAFYWDFIYNDYRALLSKRDYCLIERALDCIYGTSCLIPYPDYLKMGKLHLGEMTEMAQRVKTLEETEVVKVIHDLDSVNSDPQSDIVIMADE</sequence>
<accession>A0A8S5MIY3</accession>
<protein>
    <submittedName>
        <fullName evidence="1">Uncharacterized protein</fullName>
    </submittedName>
</protein>
<dbReference type="InterPro" id="IPR057875">
    <property type="entry name" value="crAss_THB"/>
</dbReference>
<organism evidence="1">
    <name type="scientific">CrAss-like virus sp. ctcfK29</name>
    <dbReference type="NCBI Taxonomy" id="2826827"/>
    <lineage>
        <taxon>Viruses</taxon>
        <taxon>Duplodnaviria</taxon>
        <taxon>Heunggongvirae</taxon>
        <taxon>Uroviricota</taxon>
        <taxon>Caudoviricetes</taxon>
        <taxon>Crassvirales</taxon>
    </lineage>
</organism>
<dbReference type="EMBL" id="BK014916">
    <property type="protein sequence ID" value="DAD82353.1"/>
    <property type="molecule type" value="Genomic_DNA"/>
</dbReference>
<evidence type="ECO:0000313" key="1">
    <source>
        <dbReference type="EMBL" id="DAD82353.1"/>
    </source>
</evidence>
<proteinExistence type="predicted"/>
<reference evidence="1" key="1">
    <citation type="journal article" date="2021" name="Proc. Natl. Acad. Sci. U.S.A.">
        <title>A Catalog of Tens of Thousands of Viruses from Human Metagenomes Reveals Hidden Associations with Chronic Diseases.</title>
        <authorList>
            <person name="Tisza M.J."/>
            <person name="Buck C.B."/>
        </authorList>
    </citation>
    <scope>NUCLEOTIDE SEQUENCE</scope>
    <source>
        <strain evidence="1">CtcfK29</strain>
    </source>
</reference>
<dbReference type="Pfam" id="PF25711">
    <property type="entry name" value="crAss_THB"/>
    <property type="match status" value="1"/>
</dbReference>
<name>A0A8S5MIY3_9CAUD</name>